<reference evidence="1 2" key="1">
    <citation type="submission" date="2021-06" db="EMBL/GenBank/DDBJ databases">
        <title>Caerostris extrusa draft genome.</title>
        <authorList>
            <person name="Kono N."/>
            <person name="Arakawa K."/>
        </authorList>
    </citation>
    <scope>NUCLEOTIDE SEQUENCE [LARGE SCALE GENOMIC DNA]</scope>
</reference>
<dbReference type="EMBL" id="BPLR01008537">
    <property type="protein sequence ID" value="GIY25410.1"/>
    <property type="molecule type" value="Genomic_DNA"/>
</dbReference>
<comment type="caution">
    <text evidence="1">The sequence shown here is derived from an EMBL/GenBank/DDBJ whole genome shotgun (WGS) entry which is preliminary data.</text>
</comment>
<dbReference type="AlphaFoldDB" id="A0AAV4RUM1"/>
<sequence>MGMKICYNNLQSVATTGTPSGLVNGGFSLYSSSAMNGNSSLSIAIPEQEFLDFYTREFFVPNYGDTKSSNRGLSKPSTMVVGEIRDRNKVPTLPQFESSSSRRRKRCGRHSRALPDMLRVRLTGIRDKLEVGFRGINLLRERVNVYLEIAHARKSTMQEWGRVGFGVGEIRDRNKVPTIPQFESSSSRRRKRCGRHSRALPDMLRVRLTGIRDTLGVGFRGINLLRERVDVYLEIAHGRKSAKRSLL</sequence>
<dbReference type="Proteomes" id="UP001054945">
    <property type="component" value="Unassembled WGS sequence"/>
</dbReference>
<name>A0AAV4RUM1_CAEEX</name>
<accession>A0AAV4RUM1</accession>
<evidence type="ECO:0000313" key="1">
    <source>
        <dbReference type="EMBL" id="GIY25410.1"/>
    </source>
</evidence>
<gene>
    <name evidence="1" type="ORF">CEXT_560001</name>
</gene>
<evidence type="ECO:0008006" key="3">
    <source>
        <dbReference type="Google" id="ProtNLM"/>
    </source>
</evidence>
<evidence type="ECO:0000313" key="2">
    <source>
        <dbReference type="Proteomes" id="UP001054945"/>
    </source>
</evidence>
<organism evidence="1 2">
    <name type="scientific">Caerostris extrusa</name>
    <name type="common">Bark spider</name>
    <name type="synonym">Caerostris bankana</name>
    <dbReference type="NCBI Taxonomy" id="172846"/>
    <lineage>
        <taxon>Eukaryota</taxon>
        <taxon>Metazoa</taxon>
        <taxon>Ecdysozoa</taxon>
        <taxon>Arthropoda</taxon>
        <taxon>Chelicerata</taxon>
        <taxon>Arachnida</taxon>
        <taxon>Araneae</taxon>
        <taxon>Araneomorphae</taxon>
        <taxon>Entelegynae</taxon>
        <taxon>Araneoidea</taxon>
        <taxon>Araneidae</taxon>
        <taxon>Caerostris</taxon>
    </lineage>
</organism>
<keyword evidence="2" id="KW-1185">Reference proteome</keyword>
<proteinExistence type="predicted"/>
<protein>
    <recommendedName>
        <fullName evidence="3">Ribosomal protein S3</fullName>
    </recommendedName>
</protein>